<reference evidence="2" key="1">
    <citation type="journal article" date="2023" name="G3 (Bethesda)">
        <title>A reference genome for the long-term kleptoplast-retaining sea slug Elysia crispata morphotype clarki.</title>
        <authorList>
            <person name="Eastman K.E."/>
            <person name="Pendleton A.L."/>
            <person name="Shaikh M.A."/>
            <person name="Suttiyut T."/>
            <person name="Ogas R."/>
            <person name="Tomko P."/>
            <person name="Gavelis G."/>
            <person name="Widhalm J.R."/>
            <person name="Wisecaver J.H."/>
        </authorList>
    </citation>
    <scope>NUCLEOTIDE SEQUENCE</scope>
    <source>
        <strain evidence="2">ECLA1</strain>
    </source>
</reference>
<feature type="compositionally biased region" description="Low complexity" evidence="1">
    <location>
        <begin position="141"/>
        <end position="161"/>
    </location>
</feature>
<comment type="caution">
    <text evidence="2">The sequence shown here is derived from an EMBL/GenBank/DDBJ whole genome shotgun (WGS) entry which is preliminary data.</text>
</comment>
<keyword evidence="3" id="KW-1185">Reference proteome</keyword>
<evidence type="ECO:0000313" key="2">
    <source>
        <dbReference type="EMBL" id="KAK3742042.1"/>
    </source>
</evidence>
<evidence type="ECO:0000313" key="3">
    <source>
        <dbReference type="Proteomes" id="UP001283361"/>
    </source>
</evidence>
<name>A0AAE0YEM0_9GAST</name>
<protein>
    <submittedName>
        <fullName evidence="2">Uncharacterized protein</fullName>
    </submittedName>
</protein>
<accession>A0AAE0YEM0</accession>
<proteinExistence type="predicted"/>
<gene>
    <name evidence="2" type="ORF">RRG08_060126</name>
</gene>
<dbReference type="EMBL" id="JAWDGP010006381">
    <property type="protein sequence ID" value="KAK3742042.1"/>
    <property type="molecule type" value="Genomic_DNA"/>
</dbReference>
<feature type="non-terminal residue" evidence="2">
    <location>
        <position position="1"/>
    </location>
</feature>
<dbReference type="AlphaFoldDB" id="A0AAE0YEM0"/>
<evidence type="ECO:0000256" key="1">
    <source>
        <dbReference type="SAM" id="MobiDB-lite"/>
    </source>
</evidence>
<sequence>GFCTVALMQESLFRSSYQLAVVGPLKEMTDIFVVVIVKTRDKSGIKAGSGTGVKRAPDTCKDVPDSEWSGCYFELIDLEVADVFVINTDSSSSFPFGAYLYTTSAIRQDTICSQLGMPKILPSQLEYDFNEYISQQNTCVEETATSEPSSSSSRPTTYNTSENGSSTAADINHETIMGGFPCNFSRVRHNHWSNQF</sequence>
<feature type="region of interest" description="Disordered" evidence="1">
    <location>
        <begin position="140"/>
        <end position="169"/>
    </location>
</feature>
<dbReference type="Proteomes" id="UP001283361">
    <property type="component" value="Unassembled WGS sequence"/>
</dbReference>
<organism evidence="2 3">
    <name type="scientific">Elysia crispata</name>
    <name type="common">lettuce slug</name>
    <dbReference type="NCBI Taxonomy" id="231223"/>
    <lineage>
        <taxon>Eukaryota</taxon>
        <taxon>Metazoa</taxon>
        <taxon>Spiralia</taxon>
        <taxon>Lophotrochozoa</taxon>
        <taxon>Mollusca</taxon>
        <taxon>Gastropoda</taxon>
        <taxon>Heterobranchia</taxon>
        <taxon>Euthyneura</taxon>
        <taxon>Panpulmonata</taxon>
        <taxon>Sacoglossa</taxon>
        <taxon>Placobranchoidea</taxon>
        <taxon>Plakobranchidae</taxon>
        <taxon>Elysia</taxon>
    </lineage>
</organism>